<dbReference type="InterPro" id="IPR012171">
    <property type="entry name" value="Fatty_acid_desaturase"/>
</dbReference>
<evidence type="ECO:0000259" key="2">
    <source>
        <dbReference type="Pfam" id="PF00487"/>
    </source>
</evidence>
<keyword evidence="3" id="KW-0560">Oxidoreductase</keyword>
<dbReference type="PANTHER" id="PTHR19353">
    <property type="entry name" value="FATTY ACID DESATURASE 2"/>
    <property type="match status" value="1"/>
</dbReference>
<dbReference type="InterPro" id="IPR005804">
    <property type="entry name" value="FA_desaturase_dom"/>
</dbReference>
<dbReference type="GO" id="GO:0016491">
    <property type="term" value="F:oxidoreductase activity"/>
    <property type="evidence" value="ECO:0007669"/>
    <property type="project" value="UniProtKB-KW"/>
</dbReference>
<proteinExistence type="predicted"/>
<protein>
    <submittedName>
        <fullName evidence="3">Fatty acid desaturase</fullName>
        <ecNumber evidence="3">1.14.19.-</ecNumber>
    </submittedName>
</protein>
<feature type="transmembrane region" description="Helical" evidence="1">
    <location>
        <begin position="106"/>
        <end position="123"/>
    </location>
</feature>
<dbReference type="Pfam" id="PF00487">
    <property type="entry name" value="FA_desaturase"/>
    <property type="match status" value="1"/>
</dbReference>
<feature type="transmembrane region" description="Helical" evidence="1">
    <location>
        <begin position="234"/>
        <end position="254"/>
    </location>
</feature>
<feature type="transmembrane region" description="Helical" evidence="1">
    <location>
        <begin position="67"/>
        <end position="85"/>
    </location>
</feature>
<dbReference type="PANTHER" id="PTHR19353:SF13">
    <property type="entry name" value="FATTY ACID DESATURASE 6"/>
    <property type="match status" value="1"/>
</dbReference>
<organism evidence="3 4">
    <name type="scientific">Autumnicola tepida</name>
    <dbReference type="NCBI Taxonomy" id="3075595"/>
    <lineage>
        <taxon>Bacteria</taxon>
        <taxon>Pseudomonadati</taxon>
        <taxon>Bacteroidota</taxon>
        <taxon>Flavobacteriia</taxon>
        <taxon>Flavobacteriales</taxon>
        <taxon>Flavobacteriaceae</taxon>
        <taxon>Autumnicola</taxon>
    </lineage>
</organism>
<keyword evidence="1" id="KW-0472">Membrane</keyword>
<feature type="transmembrane region" description="Helical" evidence="1">
    <location>
        <begin position="205"/>
        <end position="222"/>
    </location>
</feature>
<name>A0ABU3C8M8_9FLAO</name>
<keyword evidence="1" id="KW-1133">Transmembrane helix</keyword>
<dbReference type="EMBL" id="JAVRHQ010000006">
    <property type="protein sequence ID" value="MDT0642646.1"/>
    <property type="molecule type" value="Genomic_DNA"/>
</dbReference>
<keyword evidence="1" id="KW-0812">Transmembrane</keyword>
<reference evidence="3 4" key="1">
    <citation type="submission" date="2023-09" db="EMBL/GenBank/DDBJ databases">
        <authorList>
            <person name="Rey-Velasco X."/>
        </authorList>
    </citation>
    <scope>NUCLEOTIDE SEQUENCE [LARGE SCALE GENOMIC DNA]</scope>
    <source>
        <strain evidence="3 4">F363</strain>
    </source>
</reference>
<feature type="transmembrane region" description="Helical" evidence="1">
    <location>
        <begin position="165"/>
        <end position="184"/>
    </location>
</feature>
<evidence type="ECO:0000256" key="1">
    <source>
        <dbReference type="SAM" id="Phobius"/>
    </source>
</evidence>
<dbReference type="RefSeq" id="WP_311534273.1">
    <property type="nucleotide sequence ID" value="NZ_JAVRHQ010000006.1"/>
</dbReference>
<dbReference type="Proteomes" id="UP001262889">
    <property type="component" value="Unassembled WGS sequence"/>
</dbReference>
<keyword evidence="4" id="KW-1185">Reference proteome</keyword>
<dbReference type="EC" id="1.14.19.-" evidence="3"/>
<evidence type="ECO:0000313" key="3">
    <source>
        <dbReference type="EMBL" id="MDT0642646.1"/>
    </source>
</evidence>
<accession>A0ABU3C8M8</accession>
<gene>
    <name evidence="3" type="ORF">RM553_07340</name>
</gene>
<sequence length="367" mass="44023">MESMNVHPPQYQKNTDIKFSALRKDVFQKVRNLERSKKFEIKIKAFLFPFMYFLIYALLLLDGREEGVFYFSYFLLGILLVLNFLNLIHDAVHEVIFTSAKWMNKIYVYFFDLLGANSYIWKIRHLQLHHAYPNIMHWDSDFEQSPMVRVFPHAEAKKMHAYQHIYLPFMYPLYLFNWLIIRDFKDFFSKNAIVRKVVKIPGKEFIKLFLFKAFFFFYLLLLPKIVLDVAWSRILLGFCLMILTASLLSLLVLLSPHANIHSDFPEADEKGKMPYNWFEHQLKCTNDVSNDNFFIRFFMGSFNYHIAHHLFPNVHHVYYPEITKSIKGFAKENNLPYRQQTLWQSLKGHYDLLKQNAVRENIFEETM</sequence>
<comment type="caution">
    <text evidence="3">The sequence shown here is derived from an EMBL/GenBank/DDBJ whole genome shotgun (WGS) entry which is preliminary data.</text>
</comment>
<evidence type="ECO:0000313" key="4">
    <source>
        <dbReference type="Proteomes" id="UP001262889"/>
    </source>
</evidence>
<feature type="domain" description="Fatty acid desaturase" evidence="2">
    <location>
        <begin position="70"/>
        <end position="340"/>
    </location>
</feature>
<feature type="transmembrane region" description="Helical" evidence="1">
    <location>
        <begin position="41"/>
        <end position="61"/>
    </location>
</feature>